<comment type="subcellular location">
    <subcellularLocation>
        <location evidence="1">Mitochondrion</location>
    </subcellularLocation>
</comment>
<evidence type="ECO:0000256" key="10">
    <source>
        <dbReference type="ARBA" id="ARBA00039009"/>
    </source>
</evidence>
<name>A0A8J1U583_OWEFU</name>
<dbReference type="GO" id="GO:0005759">
    <property type="term" value="C:mitochondrial matrix"/>
    <property type="evidence" value="ECO:0007669"/>
    <property type="project" value="TreeGrafter"/>
</dbReference>
<keyword evidence="13" id="KW-1185">Reference proteome</keyword>
<dbReference type="InterPro" id="IPR045851">
    <property type="entry name" value="AMP-bd_C_sf"/>
</dbReference>
<evidence type="ECO:0000256" key="5">
    <source>
        <dbReference type="ARBA" id="ARBA00022741"/>
    </source>
</evidence>
<dbReference type="Gene3D" id="3.30.300.30">
    <property type="match status" value="1"/>
</dbReference>
<reference evidence="12" key="1">
    <citation type="submission" date="2022-03" db="EMBL/GenBank/DDBJ databases">
        <authorList>
            <person name="Martin C."/>
        </authorList>
    </citation>
    <scope>NUCLEOTIDE SEQUENCE</scope>
</reference>
<keyword evidence="9" id="KW-0496">Mitochondrion</keyword>
<evidence type="ECO:0000313" key="13">
    <source>
        <dbReference type="Proteomes" id="UP000749559"/>
    </source>
</evidence>
<keyword evidence="4" id="KW-0479">Metal-binding</keyword>
<evidence type="ECO:0000256" key="8">
    <source>
        <dbReference type="ARBA" id="ARBA00023098"/>
    </source>
</evidence>
<dbReference type="PANTHER" id="PTHR43605:SF10">
    <property type="entry name" value="ACYL-COA SYNTHETASE MEDIUM CHAIN FAMILY MEMBER 3"/>
    <property type="match status" value="1"/>
</dbReference>
<protein>
    <recommendedName>
        <fullName evidence="10">medium-chain acyl-CoA ligase</fullName>
        <ecNumber evidence="10">6.2.1.2</ecNumber>
    </recommendedName>
</protein>
<dbReference type="GO" id="GO:0005524">
    <property type="term" value="F:ATP binding"/>
    <property type="evidence" value="ECO:0007669"/>
    <property type="project" value="UniProtKB-KW"/>
</dbReference>
<sequence>MKQLRTWIQLVKIWPKQLKQVQSYGRTLCTVSSAANFTNYEDEKKNFKINVPEYFNFAKDVIDRWAEAEKKGERGHIPALWWVDDEDNQLKWNFRELSEKSMRVANALQHGLGLEKGDRVIVILPRQPEWWLLNIACIRTGTILIPGTTQLTAKDIKTRLNQSHAKCLITDERTSHVVDQIAKECPDLEAKVVVMENQENEVSTRTGWKDFHSLCAQSNKTHECLDTKSSDPMTIFFTSGTTALPKMCEHSHASYGMGHVITGRFWLDLCPTDIHWNNSDTGWAKSAWSNVFAPWIQGACVFVHHTPKFDVKKTLNTLQTYPITTFCTAPTAYRLLVQSDLKKYKFHSLRHAISAGEPLNPEVTDEWYEGTGQVIREGYGQSETCLLVGSFRCIENKPGSMGKPSPWFDTTIVDDSGREVGPNTEGDIAVKVKPNRPIGLFTKYVDDPEMTSSAHKGDYYITGDRAYRDDDGYFWFVGRSDDVINSAGYRIGPFEVENALIEHPSVAESAVVSSPDKQRGEVVKAFVILSEQYKNADKDELRKGLQEHVKQVTAPYKYPRKIDFVDELPKTVSGKIRRVELRNQEWHTGSENIF</sequence>
<dbReference type="Proteomes" id="UP000749559">
    <property type="component" value="Unassembled WGS sequence"/>
</dbReference>
<accession>A0A8J1U583</accession>
<keyword evidence="5" id="KW-0547">Nucleotide-binding</keyword>
<evidence type="ECO:0000256" key="4">
    <source>
        <dbReference type="ARBA" id="ARBA00022723"/>
    </source>
</evidence>
<dbReference type="GO" id="GO:0006637">
    <property type="term" value="P:acyl-CoA metabolic process"/>
    <property type="evidence" value="ECO:0007669"/>
    <property type="project" value="TreeGrafter"/>
</dbReference>
<evidence type="ECO:0000256" key="3">
    <source>
        <dbReference type="ARBA" id="ARBA00022598"/>
    </source>
</evidence>
<dbReference type="GO" id="GO:0004321">
    <property type="term" value="F:fatty-acyl-CoA synthase activity"/>
    <property type="evidence" value="ECO:0007669"/>
    <property type="project" value="TreeGrafter"/>
</dbReference>
<dbReference type="EMBL" id="CAIIXF020000009">
    <property type="protein sequence ID" value="CAH1795111.1"/>
    <property type="molecule type" value="Genomic_DNA"/>
</dbReference>
<evidence type="ECO:0000256" key="6">
    <source>
        <dbReference type="ARBA" id="ARBA00022840"/>
    </source>
</evidence>
<dbReference type="Gene3D" id="3.40.50.12780">
    <property type="entry name" value="N-terminal domain of ligase-like"/>
    <property type="match status" value="1"/>
</dbReference>
<dbReference type="FunFam" id="3.40.50.12780:FF:000007">
    <property type="entry name" value="Acyl-coenzyme A synthetase ACSM2A, mitochondrial"/>
    <property type="match status" value="1"/>
</dbReference>
<keyword evidence="6" id="KW-0067">ATP-binding</keyword>
<dbReference type="EC" id="6.2.1.2" evidence="10"/>
<dbReference type="Pfam" id="PF00501">
    <property type="entry name" value="AMP-binding"/>
    <property type="match status" value="1"/>
</dbReference>
<keyword evidence="7" id="KW-0460">Magnesium</keyword>
<dbReference type="OrthoDB" id="6614653at2759"/>
<proteinExistence type="inferred from homology"/>
<dbReference type="GO" id="GO:0031956">
    <property type="term" value="F:medium-chain fatty acid-CoA ligase activity"/>
    <property type="evidence" value="ECO:0007669"/>
    <property type="project" value="UniProtKB-EC"/>
</dbReference>
<comment type="catalytic activity">
    <reaction evidence="11">
        <text>a medium-chain fatty acid + ATP + CoA = a medium-chain fatty acyl-CoA + AMP + diphosphate</text>
        <dbReference type="Rhea" id="RHEA:48340"/>
        <dbReference type="ChEBI" id="CHEBI:30616"/>
        <dbReference type="ChEBI" id="CHEBI:33019"/>
        <dbReference type="ChEBI" id="CHEBI:57287"/>
        <dbReference type="ChEBI" id="CHEBI:59558"/>
        <dbReference type="ChEBI" id="CHEBI:90546"/>
        <dbReference type="ChEBI" id="CHEBI:456215"/>
        <dbReference type="EC" id="6.2.1.2"/>
    </reaction>
    <physiologicalReaction direction="left-to-right" evidence="11">
        <dbReference type="Rhea" id="RHEA:48341"/>
    </physiologicalReaction>
</comment>
<dbReference type="InterPro" id="IPR042099">
    <property type="entry name" value="ANL_N_sf"/>
</dbReference>
<organism evidence="12 13">
    <name type="scientific">Owenia fusiformis</name>
    <name type="common">Polychaete worm</name>
    <dbReference type="NCBI Taxonomy" id="6347"/>
    <lineage>
        <taxon>Eukaryota</taxon>
        <taxon>Metazoa</taxon>
        <taxon>Spiralia</taxon>
        <taxon>Lophotrochozoa</taxon>
        <taxon>Annelida</taxon>
        <taxon>Polychaeta</taxon>
        <taxon>Sedentaria</taxon>
        <taxon>Canalipalpata</taxon>
        <taxon>Sabellida</taxon>
        <taxon>Oweniida</taxon>
        <taxon>Oweniidae</taxon>
        <taxon>Owenia</taxon>
    </lineage>
</organism>
<evidence type="ECO:0000313" key="12">
    <source>
        <dbReference type="EMBL" id="CAH1795111.1"/>
    </source>
</evidence>
<keyword evidence="8" id="KW-0443">Lipid metabolism</keyword>
<dbReference type="InterPro" id="IPR000873">
    <property type="entry name" value="AMP-dep_synth/lig_dom"/>
</dbReference>
<keyword evidence="3" id="KW-0436">Ligase</keyword>
<gene>
    <name evidence="12" type="ORF">OFUS_LOCUS19696</name>
</gene>
<dbReference type="InterPro" id="IPR025110">
    <property type="entry name" value="AMP-bd_C"/>
</dbReference>
<evidence type="ECO:0000256" key="2">
    <source>
        <dbReference type="ARBA" id="ARBA00006432"/>
    </source>
</evidence>
<evidence type="ECO:0000256" key="7">
    <source>
        <dbReference type="ARBA" id="ARBA00022842"/>
    </source>
</evidence>
<dbReference type="GO" id="GO:0046872">
    <property type="term" value="F:metal ion binding"/>
    <property type="evidence" value="ECO:0007669"/>
    <property type="project" value="UniProtKB-KW"/>
</dbReference>
<dbReference type="Pfam" id="PF13193">
    <property type="entry name" value="AMP-binding_C"/>
    <property type="match status" value="1"/>
</dbReference>
<dbReference type="AlphaFoldDB" id="A0A8J1U583"/>
<comment type="caution">
    <text evidence="12">The sequence shown here is derived from an EMBL/GenBank/DDBJ whole genome shotgun (WGS) entry which is preliminary data.</text>
</comment>
<evidence type="ECO:0000256" key="1">
    <source>
        <dbReference type="ARBA" id="ARBA00004173"/>
    </source>
</evidence>
<dbReference type="InterPro" id="IPR051087">
    <property type="entry name" value="Mitochondrial_ACSM"/>
</dbReference>
<dbReference type="PANTHER" id="PTHR43605">
    <property type="entry name" value="ACYL-COENZYME A SYNTHETASE"/>
    <property type="match status" value="1"/>
</dbReference>
<comment type="similarity">
    <text evidence="2">Belongs to the ATP-dependent AMP-binding enzyme family.</text>
</comment>
<evidence type="ECO:0000256" key="11">
    <source>
        <dbReference type="ARBA" id="ARBA00048477"/>
    </source>
</evidence>
<dbReference type="GO" id="GO:0006633">
    <property type="term" value="P:fatty acid biosynthetic process"/>
    <property type="evidence" value="ECO:0007669"/>
    <property type="project" value="TreeGrafter"/>
</dbReference>
<dbReference type="FunFam" id="3.30.300.30:FF:000005">
    <property type="entry name" value="Acyl-coenzyme A synthetase ACSM5, mitochondrial"/>
    <property type="match status" value="1"/>
</dbReference>
<dbReference type="SUPFAM" id="SSF56801">
    <property type="entry name" value="Acetyl-CoA synthetase-like"/>
    <property type="match status" value="1"/>
</dbReference>
<evidence type="ECO:0000256" key="9">
    <source>
        <dbReference type="ARBA" id="ARBA00023128"/>
    </source>
</evidence>